<dbReference type="SUPFAM" id="SSF51735">
    <property type="entry name" value="NAD(P)-binding Rossmann-fold domains"/>
    <property type="match status" value="2"/>
</dbReference>
<comment type="similarity">
    <text evidence="1">Belongs to the short-chain dehydrogenases/reductases (SDR) family.</text>
</comment>
<evidence type="ECO:0000313" key="6">
    <source>
        <dbReference type="Proteomes" id="UP001172681"/>
    </source>
</evidence>
<comment type="caution">
    <text evidence="5">The sequence shown here is derived from an EMBL/GenBank/DDBJ whole genome shotgun (WGS) entry which is preliminary data.</text>
</comment>
<dbReference type="PANTHER" id="PTHR24321:SF12">
    <property type="entry name" value="SHORT-CHAIN DEHYDROGENASE_REDUCTASE FAMILY, PUTATIVE (AFU_ORTHOLOGUE AFUA_5G14340)-RELATED"/>
    <property type="match status" value="1"/>
</dbReference>
<sequence length="471" mass="50874">MKQIPRFWARTTGEKKGDLALHQKRVEVKRSQPIVEALFEDAVVLITGAGSDILSNQAGIRVELYQGDVSGEASVKGMIGRCVDLYGRIDIACNNAGISGGSARTSDLPVRDFDLLCTVNQLGVFLCEKYELRQMLQQDPALSGQRGSIINVSSVAGNCIIPTTPAYTASKHAVVALSRCDALKYAQDGIRVNCVSPSAVWTPMVSGAGLPQEFLDMGAAQSPLKRYLQPMEVANAILFIASPNASAILGANLPIDGDTDSVIACILAEKGCGQIFLGDSGLQSLQESRDKILSRHPSTRVFVKAFNRSEEAEVHKFFVDIMRVFERIDIAVNLVCQNQAPQATAEISLEDYARSYTVFQRGAFLIQRDLLRQMLEQDILPQSKTRGNIVNIVELGPTSSLADRPLSAIVANAIVGLSKTDAFDFAPDNIRVNCIAASEVLTTTSAEEAEKPASTSDVVPIDRGSSLHSTW</sequence>
<accession>A0AA38XS70</accession>
<dbReference type="GO" id="GO:0016491">
    <property type="term" value="F:oxidoreductase activity"/>
    <property type="evidence" value="ECO:0007669"/>
    <property type="project" value="UniProtKB-KW"/>
</dbReference>
<dbReference type="EMBL" id="JAPDRN010000130">
    <property type="protein sequence ID" value="KAJ9619723.1"/>
    <property type="molecule type" value="Genomic_DNA"/>
</dbReference>
<dbReference type="PANTHER" id="PTHR24321">
    <property type="entry name" value="DEHYDROGENASES, SHORT CHAIN"/>
    <property type="match status" value="1"/>
</dbReference>
<proteinExistence type="inferred from homology"/>
<evidence type="ECO:0000313" key="5">
    <source>
        <dbReference type="EMBL" id="KAJ9619723.1"/>
    </source>
</evidence>
<dbReference type="InterPro" id="IPR002347">
    <property type="entry name" value="SDR_fam"/>
</dbReference>
<gene>
    <name evidence="5" type="ORF">H2204_012591</name>
</gene>
<keyword evidence="2" id="KW-0521">NADP</keyword>
<dbReference type="PRINTS" id="PR00080">
    <property type="entry name" value="SDRFAMILY"/>
</dbReference>
<dbReference type="FunFam" id="3.40.50.720:FF:000084">
    <property type="entry name" value="Short-chain dehydrogenase reductase"/>
    <property type="match status" value="1"/>
</dbReference>
<dbReference type="Proteomes" id="UP001172681">
    <property type="component" value="Unassembled WGS sequence"/>
</dbReference>
<dbReference type="AlphaFoldDB" id="A0AA38XS70"/>
<organism evidence="5 6">
    <name type="scientific">Knufia peltigerae</name>
    <dbReference type="NCBI Taxonomy" id="1002370"/>
    <lineage>
        <taxon>Eukaryota</taxon>
        <taxon>Fungi</taxon>
        <taxon>Dikarya</taxon>
        <taxon>Ascomycota</taxon>
        <taxon>Pezizomycotina</taxon>
        <taxon>Eurotiomycetes</taxon>
        <taxon>Chaetothyriomycetidae</taxon>
        <taxon>Chaetothyriales</taxon>
        <taxon>Trichomeriaceae</taxon>
        <taxon>Knufia</taxon>
    </lineage>
</organism>
<name>A0AA38XS70_9EURO</name>
<feature type="region of interest" description="Disordered" evidence="4">
    <location>
        <begin position="445"/>
        <end position="471"/>
    </location>
</feature>
<dbReference type="CDD" id="cd05233">
    <property type="entry name" value="SDR_c"/>
    <property type="match status" value="2"/>
</dbReference>
<evidence type="ECO:0000256" key="4">
    <source>
        <dbReference type="SAM" id="MobiDB-lite"/>
    </source>
</evidence>
<dbReference type="InterPro" id="IPR036291">
    <property type="entry name" value="NAD(P)-bd_dom_sf"/>
</dbReference>
<dbReference type="PRINTS" id="PR00081">
    <property type="entry name" value="GDHRDH"/>
</dbReference>
<keyword evidence="6" id="KW-1185">Reference proteome</keyword>
<evidence type="ECO:0000256" key="1">
    <source>
        <dbReference type="ARBA" id="ARBA00006484"/>
    </source>
</evidence>
<dbReference type="Pfam" id="PF13561">
    <property type="entry name" value="adh_short_C2"/>
    <property type="match status" value="2"/>
</dbReference>
<protein>
    <submittedName>
        <fullName evidence="5">Uncharacterized protein</fullName>
    </submittedName>
</protein>
<evidence type="ECO:0000256" key="3">
    <source>
        <dbReference type="ARBA" id="ARBA00023002"/>
    </source>
</evidence>
<reference evidence="5" key="1">
    <citation type="submission" date="2022-10" db="EMBL/GenBank/DDBJ databases">
        <title>Culturing micro-colonial fungi from biological soil crusts in the Mojave desert and describing Neophaeococcomyces mojavensis, and introducing the new genera and species Taxawa tesnikishii.</title>
        <authorList>
            <person name="Kurbessoian T."/>
            <person name="Stajich J.E."/>
        </authorList>
    </citation>
    <scope>NUCLEOTIDE SEQUENCE</scope>
    <source>
        <strain evidence="5">TK_35</strain>
    </source>
</reference>
<dbReference type="Gene3D" id="3.40.50.720">
    <property type="entry name" value="NAD(P)-binding Rossmann-like Domain"/>
    <property type="match status" value="2"/>
</dbReference>
<keyword evidence="3" id="KW-0560">Oxidoreductase</keyword>
<evidence type="ECO:0000256" key="2">
    <source>
        <dbReference type="ARBA" id="ARBA00022857"/>
    </source>
</evidence>